<keyword evidence="2" id="KW-1185">Reference proteome</keyword>
<evidence type="ECO:0000313" key="1">
    <source>
        <dbReference type="EMBL" id="RUS66691.1"/>
    </source>
</evidence>
<dbReference type="Proteomes" id="UP000286947">
    <property type="component" value="Unassembled WGS sequence"/>
</dbReference>
<evidence type="ECO:0000313" key="2">
    <source>
        <dbReference type="Proteomes" id="UP000286947"/>
    </source>
</evidence>
<protein>
    <submittedName>
        <fullName evidence="1">Uncharacterized protein</fullName>
    </submittedName>
</protein>
<sequence>MLDTACHERTFTQSKSAIANAVISTNQDHKIKEIIASNATSINGKAIQSIFPKLEGFPIKNQPSSRKEKVASRSILQSLAIKAV</sequence>
<proteinExistence type="predicted"/>
<dbReference type="EMBL" id="PQSP01000003">
    <property type="protein sequence ID" value="RUS66691.1"/>
    <property type="molecule type" value="Genomic_DNA"/>
</dbReference>
<dbReference type="AlphaFoldDB" id="A0A433SD80"/>
<accession>A0A433SD80</accession>
<gene>
    <name evidence="1" type="ORF">CUZ56_01481</name>
</gene>
<name>A0A433SD80_9BURK</name>
<comment type="caution">
    <text evidence="1">The sequence shown here is derived from an EMBL/GenBank/DDBJ whole genome shotgun (WGS) entry which is preliminary data.</text>
</comment>
<reference evidence="1 2" key="1">
    <citation type="submission" date="2018-01" db="EMBL/GenBank/DDBJ databases">
        <title>Saezia sanguinis gen. nov., sp. nov., in the order Burkholderiales isolated from human blood.</title>
        <authorList>
            <person name="Medina-Pascual M.J."/>
            <person name="Valdezate S."/>
            <person name="Monzon S."/>
            <person name="Cuesta I."/>
            <person name="Carrasco G."/>
            <person name="Villalon P."/>
            <person name="Saez-Nieto J.A."/>
        </authorList>
    </citation>
    <scope>NUCLEOTIDE SEQUENCE [LARGE SCALE GENOMIC DNA]</scope>
    <source>
        <strain evidence="1 2">CNM695-12</strain>
    </source>
</reference>
<organism evidence="1 2">
    <name type="scientific">Saezia sanguinis</name>
    <dbReference type="NCBI Taxonomy" id="1965230"/>
    <lineage>
        <taxon>Bacteria</taxon>
        <taxon>Pseudomonadati</taxon>
        <taxon>Pseudomonadota</taxon>
        <taxon>Betaproteobacteria</taxon>
        <taxon>Burkholderiales</taxon>
        <taxon>Saeziaceae</taxon>
        <taxon>Saezia</taxon>
    </lineage>
</organism>